<dbReference type="AlphaFoldDB" id="A0A7K1SJ62"/>
<organism evidence="1 2">
    <name type="scientific">Spirosoma arboris</name>
    <dbReference type="NCBI Taxonomy" id="2682092"/>
    <lineage>
        <taxon>Bacteria</taxon>
        <taxon>Pseudomonadati</taxon>
        <taxon>Bacteroidota</taxon>
        <taxon>Cytophagia</taxon>
        <taxon>Cytophagales</taxon>
        <taxon>Cytophagaceae</taxon>
        <taxon>Spirosoma</taxon>
    </lineage>
</organism>
<comment type="caution">
    <text evidence="1">The sequence shown here is derived from an EMBL/GenBank/DDBJ whole genome shotgun (WGS) entry which is preliminary data.</text>
</comment>
<evidence type="ECO:0000313" key="1">
    <source>
        <dbReference type="EMBL" id="MVM33859.1"/>
    </source>
</evidence>
<dbReference type="Proteomes" id="UP000436006">
    <property type="component" value="Unassembled WGS sequence"/>
</dbReference>
<sequence>MFREAGMKPINHELTEAEKEKVERAFAVLPPLHQKILKAHLQSVSFMDNMPNNALTSPVESSDSTKLYNITFRAGILGETVSEWATKKEYTSFNQSTDSVFTIRVEAGTSDAIQYVLLHEATHVVDAVLSITPHPKTSEALAEPTTFTKNIWSTMNRPVNTFVHPLLEKTRFRTGSAPIDSAADVYKALQQTPFASLYGMAAWFEDLAELEAIYHHTRKMGQPFRILVRKNNVEVVRFEPMNNKRVKARIKQLRIFYKS</sequence>
<evidence type="ECO:0000313" key="2">
    <source>
        <dbReference type="Proteomes" id="UP000436006"/>
    </source>
</evidence>
<reference evidence="1 2" key="1">
    <citation type="submission" date="2019-12" db="EMBL/GenBank/DDBJ databases">
        <title>Spirosoma sp. HMF4905 genome sequencing and assembly.</title>
        <authorList>
            <person name="Kang H."/>
            <person name="Cha I."/>
            <person name="Kim H."/>
            <person name="Joh K."/>
        </authorList>
    </citation>
    <scope>NUCLEOTIDE SEQUENCE [LARGE SCALE GENOMIC DNA]</scope>
    <source>
        <strain evidence="1 2">HMF4905</strain>
    </source>
</reference>
<protein>
    <submittedName>
        <fullName evidence="1">Uncharacterized protein</fullName>
    </submittedName>
</protein>
<name>A0A7K1SJ62_9BACT</name>
<gene>
    <name evidence="1" type="ORF">GO755_27735</name>
</gene>
<accession>A0A7K1SJ62</accession>
<proteinExistence type="predicted"/>
<dbReference type="EMBL" id="WPIN01000013">
    <property type="protein sequence ID" value="MVM33859.1"/>
    <property type="molecule type" value="Genomic_DNA"/>
</dbReference>
<keyword evidence="2" id="KW-1185">Reference proteome</keyword>